<evidence type="ECO:0000313" key="1">
    <source>
        <dbReference type="EMBL" id="KAJ1937207.1"/>
    </source>
</evidence>
<dbReference type="Proteomes" id="UP001150603">
    <property type="component" value="Unassembled WGS sequence"/>
</dbReference>
<gene>
    <name evidence="1" type="ORF">FBU59_004822</name>
</gene>
<evidence type="ECO:0000313" key="2">
    <source>
        <dbReference type="Proteomes" id="UP001150603"/>
    </source>
</evidence>
<name>A0ACC1J4B8_9FUNG</name>
<comment type="caution">
    <text evidence="1">The sequence shown here is derived from an EMBL/GenBank/DDBJ whole genome shotgun (WGS) entry which is preliminary data.</text>
</comment>
<reference evidence="1" key="1">
    <citation type="submission" date="2022-07" db="EMBL/GenBank/DDBJ databases">
        <title>Phylogenomic reconstructions and comparative analyses of Kickxellomycotina fungi.</title>
        <authorList>
            <person name="Reynolds N.K."/>
            <person name="Stajich J.E."/>
            <person name="Barry K."/>
            <person name="Grigoriev I.V."/>
            <person name="Crous P."/>
            <person name="Smith M.E."/>
        </authorList>
    </citation>
    <scope>NUCLEOTIDE SEQUENCE</scope>
    <source>
        <strain evidence="1">NRRL 5244</strain>
    </source>
</reference>
<organism evidence="1 2">
    <name type="scientific">Linderina macrospora</name>
    <dbReference type="NCBI Taxonomy" id="4868"/>
    <lineage>
        <taxon>Eukaryota</taxon>
        <taxon>Fungi</taxon>
        <taxon>Fungi incertae sedis</taxon>
        <taxon>Zoopagomycota</taxon>
        <taxon>Kickxellomycotina</taxon>
        <taxon>Kickxellomycetes</taxon>
        <taxon>Kickxellales</taxon>
        <taxon>Kickxellaceae</taxon>
        <taxon>Linderina</taxon>
    </lineage>
</organism>
<proteinExistence type="predicted"/>
<protein>
    <submittedName>
        <fullName evidence="1">Uncharacterized protein</fullName>
    </submittedName>
</protein>
<dbReference type="EMBL" id="JANBPW010003601">
    <property type="protein sequence ID" value="KAJ1937207.1"/>
    <property type="molecule type" value="Genomic_DNA"/>
</dbReference>
<keyword evidence="2" id="KW-1185">Reference proteome</keyword>
<accession>A0ACC1J4B8</accession>
<sequence>MRHLTKLRGEEQLTWELMKAIRDKQKADDDTAEENSKTPLAELNTKVENLREMLKVVEKKEVVKEVAKLVSSMGRLDMANDDSAELGAKTDSGDEETQEELWDILRGNDAHALRQRLQNAIGDQQAAAAEADNQCQIPKRQPESEETSKK</sequence>